<evidence type="ECO:0000313" key="3">
    <source>
        <dbReference type="Proteomes" id="UP001342418"/>
    </source>
</evidence>
<dbReference type="RefSeq" id="WP_338530515.1">
    <property type="nucleotide sequence ID" value="NZ_CP030941.1"/>
</dbReference>
<keyword evidence="1" id="KW-0732">Signal</keyword>
<accession>A0ABY5MJV9</accession>
<dbReference type="Proteomes" id="UP001342418">
    <property type="component" value="Chromosome"/>
</dbReference>
<sequence length="123" mass="13121">MKHSFNLMATFALGAVAAFPLPAFAQTSPGSDECPAAELSAGAAEIERGIGDRRLAEAQGEVLMRIGPSFFCESKYLVPAGGTVELQECEQDWCLVAYGNEIGYLPVLALDRVPDRAPDVDDD</sequence>
<feature type="chain" id="PRO_5047233615" description="SH3 domain-containing protein" evidence="1">
    <location>
        <begin position="26"/>
        <end position="123"/>
    </location>
</feature>
<feature type="signal peptide" evidence="1">
    <location>
        <begin position="1"/>
        <end position="25"/>
    </location>
</feature>
<evidence type="ECO:0000313" key="2">
    <source>
        <dbReference type="EMBL" id="UUP18270.1"/>
    </source>
</evidence>
<dbReference type="EMBL" id="CP030941">
    <property type="protein sequence ID" value="UUP18270.1"/>
    <property type="molecule type" value="Genomic_DNA"/>
</dbReference>
<evidence type="ECO:0008006" key="4">
    <source>
        <dbReference type="Google" id="ProtNLM"/>
    </source>
</evidence>
<evidence type="ECO:0000256" key="1">
    <source>
        <dbReference type="SAM" id="SignalP"/>
    </source>
</evidence>
<organism evidence="2 3">
    <name type="scientific">Nitratireductor thuwali</name>
    <dbReference type="NCBI Taxonomy" id="2267699"/>
    <lineage>
        <taxon>Bacteria</taxon>
        <taxon>Pseudomonadati</taxon>
        <taxon>Pseudomonadota</taxon>
        <taxon>Alphaproteobacteria</taxon>
        <taxon>Hyphomicrobiales</taxon>
        <taxon>Phyllobacteriaceae</taxon>
        <taxon>Nitratireductor</taxon>
    </lineage>
</organism>
<name>A0ABY5MJV9_9HYPH</name>
<reference evidence="2 3" key="1">
    <citation type="submission" date="2018-07" db="EMBL/GenBank/DDBJ databases">
        <title>Genome sequence of Nitratireductor thuwali#1536.</title>
        <authorList>
            <person name="Michoud G."/>
            <person name="Merlino G."/>
            <person name="Sefrji F.O."/>
            <person name="Daffonchio D."/>
        </authorList>
    </citation>
    <scope>NUCLEOTIDE SEQUENCE [LARGE SCALE GENOMIC DNA]</scope>
    <source>
        <strain evidence="3">Nit1536</strain>
    </source>
</reference>
<proteinExistence type="predicted"/>
<gene>
    <name evidence="2" type="ORF">NTH_02750</name>
</gene>
<protein>
    <recommendedName>
        <fullName evidence="4">SH3 domain-containing protein</fullName>
    </recommendedName>
</protein>
<keyword evidence="3" id="KW-1185">Reference proteome</keyword>